<organism evidence="1 2">
    <name type="scientific">Macrostomum lignano</name>
    <dbReference type="NCBI Taxonomy" id="282301"/>
    <lineage>
        <taxon>Eukaryota</taxon>
        <taxon>Metazoa</taxon>
        <taxon>Spiralia</taxon>
        <taxon>Lophotrochozoa</taxon>
        <taxon>Platyhelminthes</taxon>
        <taxon>Rhabditophora</taxon>
        <taxon>Macrostomorpha</taxon>
        <taxon>Macrostomida</taxon>
        <taxon>Macrostomidae</taxon>
        <taxon>Macrostomum</taxon>
    </lineage>
</organism>
<evidence type="ECO:0000313" key="1">
    <source>
        <dbReference type="Proteomes" id="UP000095280"/>
    </source>
</evidence>
<evidence type="ECO:0000313" key="2">
    <source>
        <dbReference type="WBParaSite" id="maker-uti_cns_0048761-snap-gene-0.3-mRNA-1"/>
    </source>
</evidence>
<keyword evidence="1" id="KW-1185">Reference proteome</keyword>
<accession>A0A1I8JKZ4</accession>
<dbReference type="WBParaSite" id="maker-uti_cns_0048761-snap-gene-0.3-mRNA-1">
    <property type="protein sequence ID" value="maker-uti_cns_0048761-snap-gene-0.3-mRNA-1"/>
    <property type="gene ID" value="maker-uti_cns_0048761-snap-gene-0.3"/>
</dbReference>
<protein>
    <submittedName>
        <fullName evidence="2">Uncharacterized protein</fullName>
    </submittedName>
</protein>
<proteinExistence type="predicted"/>
<reference evidence="2" key="1">
    <citation type="submission" date="2016-11" db="UniProtKB">
        <authorList>
            <consortium name="WormBaseParasite"/>
        </authorList>
    </citation>
    <scope>IDENTIFICATION</scope>
</reference>
<dbReference type="Proteomes" id="UP000095280">
    <property type="component" value="Unplaced"/>
</dbReference>
<sequence length="12" mass="1318">MRLRSWAGAAAQ</sequence>
<name>A0A1I8JKZ4_9PLAT</name>